<dbReference type="AlphaFoldDB" id="A0A164MWU9"/>
<dbReference type="EMBL" id="KV419402">
    <property type="protein sequence ID" value="KZS95056.1"/>
    <property type="molecule type" value="Genomic_DNA"/>
</dbReference>
<protein>
    <submittedName>
        <fullName evidence="1">Uncharacterized protein</fullName>
    </submittedName>
</protein>
<proteinExistence type="predicted"/>
<keyword evidence="3" id="KW-1185">Reference proteome</keyword>
<dbReference type="EMBL" id="KV419456">
    <property type="protein sequence ID" value="KZS87119.1"/>
    <property type="molecule type" value="Genomic_DNA"/>
</dbReference>
<reference evidence="1 3" key="1">
    <citation type="journal article" date="2016" name="Mol. Biol. Evol.">
        <title>Comparative Genomics of Early-Diverging Mushroom-Forming Fungi Provides Insights into the Origins of Lignocellulose Decay Capabilities.</title>
        <authorList>
            <person name="Nagy L.G."/>
            <person name="Riley R."/>
            <person name="Tritt A."/>
            <person name="Adam C."/>
            <person name="Daum C."/>
            <person name="Floudas D."/>
            <person name="Sun H."/>
            <person name="Yadav J.S."/>
            <person name="Pangilinan J."/>
            <person name="Larsson K.H."/>
            <person name="Matsuura K."/>
            <person name="Barry K."/>
            <person name="Labutti K."/>
            <person name="Kuo R."/>
            <person name="Ohm R.A."/>
            <person name="Bhattacharya S.S."/>
            <person name="Shirouzu T."/>
            <person name="Yoshinaga Y."/>
            <person name="Martin F.M."/>
            <person name="Grigoriev I.V."/>
            <person name="Hibbett D.S."/>
        </authorList>
    </citation>
    <scope>NUCLEOTIDE SEQUENCE [LARGE SCALE GENOMIC DNA]</scope>
    <source>
        <strain evidence="1 3">HHB9708</strain>
    </source>
</reference>
<sequence>MELAITGLSTSRVHNCLNPRATDIGLQRNCAYGGCGSLSQAFFAESWISRAIIDILSPNTFCSGINNCVYLNTWR</sequence>
<evidence type="ECO:0000313" key="2">
    <source>
        <dbReference type="EMBL" id="KZS95056.1"/>
    </source>
</evidence>
<dbReference type="Proteomes" id="UP000076722">
    <property type="component" value="Unassembled WGS sequence"/>
</dbReference>
<evidence type="ECO:0000313" key="1">
    <source>
        <dbReference type="EMBL" id="KZS87119.1"/>
    </source>
</evidence>
<accession>A0A164MWU9</accession>
<name>A0A164MWU9_9AGAM</name>
<gene>
    <name evidence="1" type="ORF">SISNIDRAFT_321812</name>
    <name evidence="2" type="ORF">SISNIDRAFT_355767</name>
</gene>
<organism evidence="1 3">
    <name type="scientific">Sistotremastrum niveocremeum HHB9708</name>
    <dbReference type="NCBI Taxonomy" id="1314777"/>
    <lineage>
        <taxon>Eukaryota</taxon>
        <taxon>Fungi</taxon>
        <taxon>Dikarya</taxon>
        <taxon>Basidiomycota</taxon>
        <taxon>Agaricomycotina</taxon>
        <taxon>Agaricomycetes</taxon>
        <taxon>Sistotremastrales</taxon>
        <taxon>Sistotremastraceae</taxon>
        <taxon>Sertulicium</taxon>
        <taxon>Sertulicium niveocremeum</taxon>
    </lineage>
</organism>
<evidence type="ECO:0000313" key="3">
    <source>
        <dbReference type="Proteomes" id="UP000076722"/>
    </source>
</evidence>